<reference evidence="1 3" key="1">
    <citation type="submission" date="2007-02" db="EMBL/GenBank/DDBJ databases">
        <title>Complete sequence of chromosome of Shewanella baltica OS155.</title>
        <authorList>
            <consortium name="US DOE Joint Genome Institute"/>
            <person name="Copeland A."/>
            <person name="Lucas S."/>
            <person name="Lapidus A."/>
            <person name="Barry K."/>
            <person name="Detter J.C."/>
            <person name="Glavina del Rio T."/>
            <person name="Hammon N."/>
            <person name="Israni S."/>
            <person name="Dalin E."/>
            <person name="Tice H."/>
            <person name="Pitluck S."/>
            <person name="Sims D.R."/>
            <person name="Brettin T."/>
            <person name="Bruce D."/>
            <person name="Han C."/>
            <person name="Tapia R."/>
            <person name="Brainard J."/>
            <person name="Schmutz J."/>
            <person name="Larimer F."/>
            <person name="Land M."/>
            <person name="Hauser L."/>
            <person name="Kyrpides N."/>
            <person name="Mikhailova N."/>
            <person name="Brettar I."/>
            <person name="Klappenbach J."/>
            <person name="Konstantinidis K."/>
            <person name="Rodrigues J."/>
            <person name="Tiedje J."/>
            <person name="Richardson P."/>
        </authorList>
    </citation>
    <scope>NUCLEOTIDE SEQUENCE [LARGE SCALE GENOMIC DNA]</scope>
    <source>
        <strain evidence="1">OS155</strain>
        <strain evidence="3">OS155 / ATCC BAA-1091</strain>
    </source>
</reference>
<dbReference type="HOGENOM" id="CLU_2957102_0_0_6"/>
<keyword evidence="2" id="KW-0614">Plasmid</keyword>
<proteinExistence type="predicted"/>
<evidence type="ECO:0000313" key="2">
    <source>
        <dbReference type="EMBL" id="ABN64021.1"/>
    </source>
</evidence>
<name>A3D4M4_SHEB5</name>
<reference evidence="2 3" key="2">
    <citation type="submission" date="2007-02" db="EMBL/GenBank/DDBJ databases">
        <title>Complete sequence of plasmid pSbal04 of Shewanella baltica OS155.</title>
        <authorList>
            <consortium name="US DOE Joint Genome Institute"/>
            <person name="Copeland A."/>
            <person name="Lucas S."/>
            <person name="Lapidus A."/>
            <person name="Barry K."/>
            <person name="Detter J.C."/>
            <person name="Glavina del Rio T."/>
            <person name="Hammon N."/>
            <person name="Israni S."/>
            <person name="Dalin E."/>
            <person name="Tice H."/>
            <person name="Pitluck S."/>
            <person name="Sims D.R."/>
            <person name="Brettin T."/>
            <person name="Bruce D."/>
            <person name="Han C."/>
            <person name="Tapia R."/>
            <person name="Brainard J."/>
            <person name="Schmutz J."/>
            <person name="Larimer F."/>
            <person name="Land M."/>
            <person name="Hauser L."/>
            <person name="Kyrpides N."/>
            <person name="Mikhailova N."/>
            <person name="Brettar I."/>
            <person name="Klappenbach J."/>
            <person name="Konstantinidis K."/>
            <person name="Rodrigues J."/>
            <person name="Tiedje J."/>
            <person name="Richardson P."/>
        </authorList>
    </citation>
    <scope>NUCLEOTIDE SEQUENCE [LARGE SCALE GENOMIC DNA]</scope>
    <source>
        <strain evidence="2">OS155</strain>
        <strain evidence="3">OS155 / ATCC BAA-1091</strain>
        <plasmid evidence="2 3">pSbal04</plasmid>
    </source>
</reference>
<sequence length="60" mass="7266">MPTKHINEATWRLVEKETVKAVVETREPVKDTDVLNWLIMRGLRDIEKEDYRELKKEEKK</sequence>
<dbReference type="AlphaFoldDB" id="A3D4M4"/>
<protein>
    <submittedName>
        <fullName evidence="1">RstR-like phage repressor protein</fullName>
    </submittedName>
</protein>
<dbReference type="Proteomes" id="UP000001557">
    <property type="component" value="Chromosome"/>
</dbReference>
<dbReference type="RefSeq" id="WP_011840020.1">
    <property type="nucleotide sequence ID" value="NC_009038.1"/>
</dbReference>
<dbReference type="EMBL" id="CP000567">
    <property type="protein sequence ID" value="ABN64021.1"/>
    <property type="molecule type" value="Genomic_DNA"/>
</dbReference>
<dbReference type="OrthoDB" id="7041933at2"/>
<dbReference type="Proteomes" id="UP000001557">
    <property type="component" value="Plasmid pSbal04"/>
</dbReference>
<evidence type="ECO:0000313" key="1">
    <source>
        <dbReference type="EMBL" id="ABN61687.1"/>
    </source>
</evidence>
<dbReference type="KEGG" id="sbl:Sbal_2191"/>
<geneLocation type="plasmid" evidence="2 3">
    <name>pSbal04</name>
</geneLocation>
<dbReference type="EMBL" id="CP000563">
    <property type="protein sequence ID" value="ABN61687.1"/>
    <property type="molecule type" value="Genomic_DNA"/>
</dbReference>
<dbReference type="STRING" id="325240.Sbal_2191"/>
<organism evidence="1 3">
    <name type="scientific">Shewanella baltica (strain OS155 / ATCC BAA-1091)</name>
    <dbReference type="NCBI Taxonomy" id="325240"/>
    <lineage>
        <taxon>Bacteria</taxon>
        <taxon>Pseudomonadati</taxon>
        <taxon>Pseudomonadota</taxon>
        <taxon>Gammaproteobacteria</taxon>
        <taxon>Alteromonadales</taxon>
        <taxon>Shewanellaceae</taxon>
        <taxon>Shewanella</taxon>
    </lineage>
</organism>
<evidence type="ECO:0000313" key="3">
    <source>
        <dbReference type="Proteomes" id="UP000001557"/>
    </source>
</evidence>
<accession>A3D4M4</accession>
<dbReference type="KEGG" id="sbl:Sbal_4476"/>
<keyword evidence="3" id="KW-1185">Reference proteome</keyword>
<gene>
    <name evidence="1" type="ordered locus">Sbal_2191</name>
    <name evidence="2" type="ordered locus">Sbal_4476</name>
</gene>